<gene>
    <name evidence="9" type="ORF">A2886_02280</name>
</gene>
<accession>A0A1F4URJ1</accession>
<dbReference type="InterPro" id="IPR004097">
    <property type="entry name" value="DHHA2"/>
</dbReference>
<dbReference type="Pfam" id="PF02833">
    <property type="entry name" value="DHHA2"/>
    <property type="match status" value="1"/>
</dbReference>
<dbReference type="SUPFAM" id="SSF64182">
    <property type="entry name" value="DHH phosphoesterases"/>
    <property type="match status" value="1"/>
</dbReference>
<dbReference type="GO" id="GO:0046872">
    <property type="term" value="F:metal ion binding"/>
    <property type="evidence" value="ECO:0007669"/>
    <property type="project" value="UniProtKB-KW"/>
</dbReference>
<comment type="catalytic activity">
    <reaction evidence="7">
        <text>diphosphate + H2O = 2 phosphate + H(+)</text>
        <dbReference type="Rhea" id="RHEA:24576"/>
        <dbReference type="ChEBI" id="CHEBI:15377"/>
        <dbReference type="ChEBI" id="CHEBI:15378"/>
        <dbReference type="ChEBI" id="CHEBI:33019"/>
        <dbReference type="ChEBI" id="CHEBI:43474"/>
        <dbReference type="EC" id="3.6.1.1"/>
    </reaction>
</comment>
<keyword evidence="5" id="KW-0464">Manganese</keyword>
<protein>
    <recommendedName>
        <fullName evidence="2">inorganic diphosphatase</fullName>
        <ecNumber evidence="2">3.6.1.1</ecNumber>
    </recommendedName>
    <alternativeName>
        <fullName evidence="6">Pyrophosphate phospho-hydrolase</fullName>
    </alternativeName>
</protein>
<sequence length="312" mass="34925">MRIFVIGHVSPDLDAIAAAVEYTEFLLELKRYGGSEIIPVRAGEPNIETKTIFKKFNVELPKLLDEFTIGPDDFFVLVDHHEQTQRHEKIVDDKILEIIDHHRVNLNFSTPIRVDVKPVGSTSTVIYDHFYMYNLEASYQTSALALAGILSDTVGLKSSTTTGLDREIAQKISKKINESIEKLTFEIFRAKSDISGLTAREIAKKDFKVFDFGTTKVLINQVETVESKKVLGMKNELVQALDSVKKEVGATLGFIMVTDILAINSWIIYTNEAEKEVVEKAFITHGIDNVADIGPKISRKKDVAPAIEKTLL</sequence>
<keyword evidence="4" id="KW-0378">Hydrolase</keyword>
<name>A0A1F4URJ1_UNCKA</name>
<dbReference type="EMBL" id="MEVA01000006">
    <property type="protein sequence ID" value="OGC47591.1"/>
    <property type="molecule type" value="Genomic_DNA"/>
</dbReference>
<dbReference type="Gene3D" id="3.90.1640.10">
    <property type="entry name" value="inorganic pyrophosphatase (n-terminal core)"/>
    <property type="match status" value="1"/>
</dbReference>
<evidence type="ECO:0000256" key="6">
    <source>
        <dbReference type="ARBA" id="ARBA00032535"/>
    </source>
</evidence>
<organism evidence="9 10">
    <name type="scientific">candidate division WWE3 bacterium RIFCSPHIGHO2_01_FULL_42_13</name>
    <dbReference type="NCBI Taxonomy" id="1802617"/>
    <lineage>
        <taxon>Bacteria</taxon>
        <taxon>Katanobacteria</taxon>
    </lineage>
</organism>
<evidence type="ECO:0000256" key="1">
    <source>
        <dbReference type="ARBA" id="ARBA00001936"/>
    </source>
</evidence>
<dbReference type="PANTHER" id="PTHR12112">
    <property type="entry name" value="BNIP - RELATED"/>
    <property type="match status" value="1"/>
</dbReference>
<dbReference type="PANTHER" id="PTHR12112:SF22">
    <property type="entry name" value="MANGANESE-DEPENDENT INORGANIC PYROPHOSPHATASE-RELATED"/>
    <property type="match status" value="1"/>
</dbReference>
<comment type="cofactor">
    <cofactor evidence="1">
        <name>Mn(2+)</name>
        <dbReference type="ChEBI" id="CHEBI:29035"/>
    </cofactor>
</comment>
<reference evidence="9 10" key="1">
    <citation type="journal article" date="2016" name="Nat. Commun.">
        <title>Thousands of microbial genomes shed light on interconnected biogeochemical processes in an aquifer system.</title>
        <authorList>
            <person name="Anantharaman K."/>
            <person name="Brown C.T."/>
            <person name="Hug L.A."/>
            <person name="Sharon I."/>
            <person name="Castelle C.J."/>
            <person name="Probst A.J."/>
            <person name="Thomas B.C."/>
            <person name="Singh A."/>
            <person name="Wilkins M.J."/>
            <person name="Karaoz U."/>
            <person name="Brodie E.L."/>
            <person name="Williams K.H."/>
            <person name="Hubbard S.S."/>
            <person name="Banfield J.F."/>
        </authorList>
    </citation>
    <scope>NUCLEOTIDE SEQUENCE [LARGE SCALE GENOMIC DNA]</scope>
</reference>
<dbReference type="GO" id="GO:0004427">
    <property type="term" value="F:inorganic diphosphate phosphatase activity"/>
    <property type="evidence" value="ECO:0007669"/>
    <property type="project" value="UniProtKB-EC"/>
</dbReference>
<evidence type="ECO:0000256" key="5">
    <source>
        <dbReference type="ARBA" id="ARBA00023211"/>
    </source>
</evidence>
<dbReference type="GO" id="GO:0005737">
    <property type="term" value="C:cytoplasm"/>
    <property type="evidence" value="ECO:0007669"/>
    <property type="project" value="InterPro"/>
</dbReference>
<dbReference type="STRING" id="1802617.A2886_02280"/>
<dbReference type="AlphaFoldDB" id="A0A1F4URJ1"/>
<dbReference type="Gene3D" id="3.10.310.20">
    <property type="entry name" value="DHHA2 domain"/>
    <property type="match status" value="1"/>
</dbReference>
<evidence type="ECO:0000313" key="10">
    <source>
        <dbReference type="Proteomes" id="UP000176608"/>
    </source>
</evidence>
<comment type="caution">
    <text evidence="9">The sequence shown here is derived from an EMBL/GenBank/DDBJ whole genome shotgun (WGS) entry which is preliminary data.</text>
</comment>
<dbReference type="Pfam" id="PF01368">
    <property type="entry name" value="DHH"/>
    <property type="match status" value="1"/>
</dbReference>
<dbReference type="Proteomes" id="UP000176608">
    <property type="component" value="Unassembled WGS sequence"/>
</dbReference>
<evidence type="ECO:0000256" key="3">
    <source>
        <dbReference type="ARBA" id="ARBA00022723"/>
    </source>
</evidence>
<dbReference type="EC" id="3.6.1.1" evidence="2"/>
<dbReference type="SMART" id="SM01131">
    <property type="entry name" value="DHHA2"/>
    <property type="match status" value="1"/>
</dbReference>
<evidence type="ECO:0000256" key="7">
    <source>
        <dbReference type="ARBA" id="ARBA00047820"/>
    </source>
</evidence>
<feature type="domain" description="DHHA2" evidence="8">
    <location>
        <begin position="186"/>
        <end position="311"/>
    </location>
</feature>
<evidence type="ECO:0000259" key="8">
    <source>
        <dbReference type="SMART" id="SM01131"/>
    </source>
</evidence>
<proteinExistence type="predicted"/>
<dbReference type="InterPro" id="IPR001667">
    <property type="entry name" value="DDH_dom"/>
</dbReference>
<evidence type="ECO:0000313" key="9">
    <source>
        <dbReference type="EMBL" id="OGC47591.1"/>
    </source>
</evidence>
<dbReference type="InterPro" id="IPR038763">
    <property type="entry name" value="DHH_sf"/>
</dbReference>
<evidence type="ECO:0000256" key="2">
    <source>
        <dbReference type="ARBA" id="ARBA00012146"/>
    </source>
</evidence>
<dbReference type="InterPro" id="IPR038222">
    <property type="entry name" value="DHHA2_dom_sf"/>
</dbReference>
<evidence type="ECO:0000256" key="4">
    <source>
        <dbReference type="ARBA" id="ARBA00022801"/>
    </source>
</evidence>
<keyword evidence="3" id="KW-0479">Metal-binding</keyword>